<name>A0AAW2U2F4_9LAMI</name>
<evidence type="ECO:0000256" key="1">
    <source>
        <dbReference type="SAM" id="MobiDB-lite"/>
    </source>
</evidence>
<dbReference type="PANTHER" id="PTHR31286:SF165">
    <property type="entry name" value="DUF4283 DOMAIN-CONTAINING PROTEIN"/>
    <property type="match status" value="1"/>
</dbReference>
<organism evidence="3">
    <name type="scientific">Sesamum latifolium</name>
    <dbReference type="NCBI Taxonomy" id="2727402"/>
    <lineage>
        <taxon>Eukaryota</taxon>
        <taxon>Viridiplantae</taxon>
        <taxon>Streptophyta</taxon>
        <taxon>Embryophyta</taxon>
        <taxon>Tracheophyta</taxon>
        <taxon>Spermatophyta</taxon>
        <taxon>Magnoliopsida</taxon>
        <taxon>eudicotyledons</taxon>
        <taxon>Gunneridae</taxon>
        <taxon>Pentapetalae</taxon>
        <taxon>asterids</taxon>
        <taxon>lamiids</taxon>
        <taxon>Lamiales</taxon>
        <taxon>Pedaliaceae</taxon>
        <taxon>Sesamum</taxon>
    </lineage>
</organism>
<feature type="region of interest" description="Disordered" evidence="1">
    <location>
        <begin position="134"/>
        <end position="161"/>
    </location>
</feature>
<feature type="domain" description="DUF4283" evidence="2">
    <location>
        <begin position="234"/>
        <end position="311"/>
    </location>
</feature>
<feature type="region of interest" description="Disordered" evidence="1">
    <location>
        <begin position="448"/>
        <end position="501"/>
    </location>
</feature>
<dbReference type="Pfam" id="PF14111">
    <property type="entry name" value="DUF4283"/>
    <property type="match status" value="1"/>
</dbReference>
<dbReference type="EMBL" id="JACGWN010000013">
    <property type="protein sequence ID" value="KAL0411490.1"/>
    <property type="molecule type" value="Genomic_DNA"/>
</dbReference>
<dbReference type="InterPro" id="IPR025558">
    <property type="entry name" value="DUF4283"/>
</dbReference>
<gene>
    <name evidence="3" type="ORF">Slati_3738700</name>
</gene>
<dbReference type="AlphaFoldDB" id="A0AAW2U2F4"/>
<sequence>MNSQVTLSYLSHITHTNDSHAHVSSPTADDPNRDGDDGNAPGPREGTQSIESDTVEARIQSEFNFSDFYSLATRVLDRNESSLDKLVSLKKRWERRFPEPAIVRRLIPRFPSRLTFLPRRSVAQPVNEGVDTGLHNLGNSQIPKSGKSIHCSPTEETSQIQDSQERVTDSINLENPSTPELFVGNVKINLAKIDNIADAFLNSSRKTLRYIPPQNQKDEIIIRPTTAMVEQGSKQWQSTAVGYFLGKKPYFPQLEAFAKTNWKGLQQVSATTNRFYFFQFKTLAFMEEVIEEGPWLFQGQPVVLQAWEQGMSLRRQKHLQIPVWIRIRHLPMEYWTEDGLSAVASGIGTPLYMDKITKTCSRLDFARVCVMLDYQSKLLKHLIVLNPILREGKEMPMKVDIEYEWLPLCCKQCCSLGHNAIACPDTRLKKQSVPVTVFVQKKQSTSIDSTKKREEVEATKKQVGDDVHPCPNSHSGEKVDSIPATYNSSTSNPPGSVKIDE</sequence>
<protein>
    <recommendedName>
        <fullName evidence="2">DUF4283 domain-containing protein</fullName>
    </recommendedName>
</protein>
<dbReference type="PANTHER" id="PTHR31286">
    <property type="entry name" value="GLYCINE-RICH CELL WALL STRUCTURAL PROTEIN 1.8-LIKE"/>
    <property type="match status" value="1"/>
</dbReference>
<evidence type="ECO:0000259" key="2">
    <source>
        <dbReference type="Pfam" id="PF14111"/>
    </source>
</evidence>
<reference evidence="3" key="2">
    <citation type="journal article" date="2024" name="Plant">
        <title>Genomic evolution and insights into agronomic trait innovations of Sesamum species.</title>
        <authorList>
            <person name="Miao H."/>
            <person name="Wang L."/>
            <person name="Qu L."/>
            <person name="Liu H."/>
            <person name="Sun Y."/>
            <person name="Le M."/>
            <person name="Wang Q."/>
            <person name="Wei S."/>
            <person name="Zheng Y."/>
            <person name="Lin W."/>
            <person name="Duan Y."/>
            <person name="Cao H."/>
            <person name="Xiong S."/>
            <person name="Wang X."/>
            <person name="Wei L."/>
            <person name="Li C."/>
            <person name="Ma Q."/>
            <person name="Ju M."/>
            <person name="Zhao R."/>
            <person name="Li G."/>
            <person name="Mu C."/>
            <person name="Tian Q."/>
            <person name="Mei H."/>
            <person name="Zhang T."/>
            <person name="Gao T."/>
            <person name="Zhang H."/>
        </authorList>
    </citation>
    <scope>NUCLEOTIDE SEQUENCE</scope>
    <source>
        <strain evidence="3">KEN1</strain>
    </source>
</reference>
<dbReference type="InterPro" id="IPR040256">
    <property type="entry name" value="At4g02000-like"/>
</dbReference>
<accession>A0AAW2U2F4</accession>
<feature type="compositionally biased region" description="Basic and acidic residues" evidence="1">
    <location>
        <begin position="449"/>
        <end position="468"/>
    </location>
</feature>
<reference evidence="3" key="1">
    <citation type="submission" date="2020-06" db="EMBL/GenBank/DDBJ databases">
        <authorList>
            <person name="Li T."/>
            <person name="Hu X."/>
            <person name="Zhang T."/>
            <person name="Song X."/>
            <person name="Zhang H."/>
            <person name="Dai N."/>
            <person name="Sheng W."/>
            <person name="Hou X."/>
            <person name="Wei L."/>
        </authorList>
    </citation>
    <scope>NUCLEOTIDE SEQUENCE</scope>
    <source>
        <strain evidence="3">KEN1</strain>
        <tissue evidence="3">Leaf</tissue>
    </source>
</reference>
<evidence type="ECO:0000313" key="3">
    <source>
        <dbReference type="EMBL" id="KAL0411490.1"/>
    </source>
</evidence>
<comment type="caution">
    <text evidence="3">The sequence shown here is derived from an EMBL/GenBank/DDBJ whole genome shotgun (WGS) entry which is preliminary data.</text>
</comment>
<proteinExistence type="predicted"/>
<feature type="region of interest" description="Disordered" evidence="1">
    <location>
        <begin position="17"/>
        <end position="52"/>
    </location>
</feature>
<feature type="compositionally biased region" description="Polar residues" evidence="1">
    <location>
        <begin position="484"/>
        <end position="494"/>
    </location>
</feature>